<dbReference type="AlphaFoldDB" id="A0AA41X704"/>
<proteinExistence type="predicted"/>
<gene>
    <name evidence="2" type="ORF">NK662_07355</name>
</gene>
<reference evidence="2" key="1">
    <citation type="submission" date="2022-07" db="EMBL/GenBank/DDBJ databases">
        <authorList>
            <person name="Li W.-J."/>
            <person name="Deng Q.-Q."/>
        </authorList>
    </citation>
    <scope>NUCLEOTIDE SEQUENCE</scope>
    <source>
        <strain evidence="2">SYSU M60031</strain>
    </source>
</reference>
<dbReference type="RefSeq" id="WP_254758272.1">
    <property type="nucleotide sequence ID" value="NZ_JANCLT010000003.1"/>
</dbReference>
<feature type="compositionally biased region" description="Basic residues" evidence="1">
    <location>
        <begin position="31"/>
        <end position="43"/>
    </location>
</feature>
<dbReference type="Proteomes" id="UP001156102">
    <property type="component" value="Unassembled WGS sequence"/>
</dbReference>
<feature type="region of interest" description="Disordered" evidence="1">
    <location>
        <begin position="1"/>
        <end position="56"/>
    </location>
</feature>
<organism evidence="2 3">
    <name type="scientific">Ectobacillus ponti</name>
    <dbReference type="NCBI Taxonomy" id="2961894"/>
    <lineage>
        <taxon>Bacteria</taxon>
        <taxon>Bacillati</taxon>
        <taxon>Bacillota</taxon>
        <taxon>Bacilli</taxon>
        <taxon>Bacillales</taxon>
        <taxon>Bacillaceae</taxon>
        <taxon>Ectobacillus</taxon>
    </lineage>
</organism>
<evidence type="ECO:0000313" key="3">
    <source>
        <dbReference type="Proteomes" id="UP001156102"/>
    </source>
</evidence>
<comment type="caution">
    <text evidence="2">The sequence shown here is derived from an EMBL/GenBank/DDBJ whole genome shotgun (WGS) entry which is preliminary data.</text>
</comment>
<accession>A0AA41X704</accession>
<sequence length="56" mass="6763">MNNRQQHGISPWQYHQMHQQAMQKLQQQGYTKKKGCNCGKKKQVIQDDQQTQRNYD</sequence>
<keyword evidence="3" id="KW-1185">Reference proteome</keyword>
<feature type="compositionally biased region" description="Low complexity" evidence="1">
    <location>
        <begin position="15"/>
        <end position="28"/>
    </location>
</feature>
<dbReference type="EMBL" id="JANCLT010000003">
    <property type="protein sequence ID" value="MCP8968358.1"/>
    <property type="molecule type" value="Genomic_DNA"/>
</dbReference>
<feature type="compositionally biased region" description="Polar residues" evidence="1">
    <location>
        <begin position="46"/>
        <end position="56"/>
    </location>
</feature>
<evidence type="ECO:0000256" key="1">
    <source>
        <dbReference type="SAM" id="MobiDB-lite"/>
    </source>
</evidence>
<protein>
    <submittedName>
        <fullName evidence="2">Cytochrome C oxidase subunit III</fullName>
    </submittedName>
</protein>
<name>A0AA41X704_9BACI</name>
<evidence type="ECO:0000313" key="2">
    <source>
        <dbReference type="EMBL" id="MCP8968358.1"/>
    </source>
</evidence>